<dbReference type="Proteomes" id="UP001209701">
    <property type="component" value="Unassembled WGS sequence"/>
</dbReference>
<dbReference type="Pfam" id="PF16901">
    <property type="entry name" value="DAO_C"/>
    <property type="match status" value="1"/>
</dbReference>
<sequence>MKREVEIKRLQALRQVDVLVIGGGIAGAGVALEAARAGASVALVEARDFASGTSSRSSKLVHGGLRYLAQGRIGLTRESVREREALLRDAPGLVVPLRFLLPVRVGDKTGRRLLGVGLALYDALAGLRTRCWYGVAALLERAPILGLQGLLGGWSYQDAQTDDARLVLRLLAEARGLGAVTINHLAVKALTRGAAGVDGALLEDAINGDRFTLQAACVINATGVWADQLRAGLGHAPKLRPLRGSHLLFEAWRLPVAQALAFFHPDDGRPVFALPWEGATLVGTTDLDHADDLAQEPAISGAEFDYLLRALRQQFPSLGLGRADVLSTWAGVRPVLAEQGSQPGSSVVSKQGDPSKATREHLIVEEDGLITVTGGKLTTFRSSAIAALRLAAVRVPALRNLRRHAAVLAPAGALPAQLPGEWRQRWLARYGGEAQALLDCALAHPDELQHIDRSDYCWAELRFACRAEAVVHLDDLLLRRTRLGLLLRGGGAELLPKLEAIVCEELGWSAAQWADEVMHYLDRVARCYALPAETQP</sequence>
<dbReference type="InterPro" id="IPR038299">
    <property type="entry name" value="DAO_C_sf"/>
</dbReference>
<evidence type="ECO:0000256" key="6">
    <source>
        <dbReference type="ARBA" id="ARBA00023002"/>
    </source>
</evidence>
<feature type="domain" description="Alpha-glycerophosphate oxidase C-terminal" evidence="8">
    <location>
        <begin position="417"/>
        <end position="512"/>
    </location>
</feature>
<keyword evidence="6" id="KW-0560">Oxidoreductase</keyword>
<evidence type="ECO:0000259" key="8">
    <source>
        <dbReference type="Pfam" id="PF16901"/>
    </source>
</evidence>
<evidence type="ECO:0000256" key="1">
    <source>
        <dbReference type="ARBA" id="ARBA00001974"/>
    </source>
</evidence>
<evidence type="ECO:0000256" key="4">
    <source>
        <dbReference type="ARBA" id="ARBA00022798"/>
    </source>
</evidence>
<dbReference type="InterPro" id="IPR000447">
    <property type="entry name" value="G3P_DH_FAD-dep"/>
</dbReference>
<name>A0ABT2YHE4_9BURK</name>
<dbReference type="InterPro" id="IPR031656">
    <property type="entry name" value="DAO_C"/>
</dbReference>
<reference evidence="9 10" key="1">
    <citation type="submission" date="2021-11" db="EMBL/GenBank/DDBJ databases">
        <authorList>
            <person name="Liang Q."/>
            <person name="Mou H."/>
            <person name="Liu Z."/>
        </authorList>
    </citation>
    <scope>NUCLEOTIDE SEQUENCE [LARGE SCALE GENOMIC DNA]</scope>
    <source>
        <strain evidence="9 10">CHU3</strain>
    </source>
</reference>
<keyword evidence="5" id="KW-0274">FAD</keyword>
<protein>
    <submittedName>
        <fullName evidence="9">Glycerol-3-phosphate dehydrogenase/oxidase</fullName>
    </submittedName>
</protein>
<dbReference type="SUPFAM" id="SSF54373">
    <property type="entry name" value="FAD-linked reductases, C-terminal domain"/>
    <property type="match status" value="1"/>
</dbReference>
<dbReference type="Pfam" id="PF01266">
    <property type="entry name" value="DAO"/>
    <property type="match status" value="1"/>
</dbReference>
<keyword evidence="10" id="KW-1185">Reference proteome</keyword>
<evidence type="ECO:0000259" key="7">
    <source>
        <dbReference type="Pfam" id="PF01266"/>
    </source>
</evidence>
<evidence type="ECO:0000313" key="9">
    <source>
        <dbReference type="EMBL" id="MCV2369480.1"/>
    </source>
</evidence>
<dbReference type="InterPro" id="IPR006076">
    <property type="entry name" value="FAD-dep_OxRdtase"/>
</dbReference>
<dbReference type="InterPro" id="IPR036188">
    <property type="entry name" value="FAD/NAD-bd_sf"/>
</dbReference>
<gene>
    <name evidence="9" type="ORF">LNV07_15485</name>
</gene>
<evidence type="ECO:0000256" key="5">
    <source>
        <dbReference type="ARBA" id="ARBA00022827"/>
    </source>
</evidence>
<dbReference type="Gene3D" id="3.50.50.60">
    <property type="entry name" value="FAD/NAD(P)-binding domain"/>
    <property type="match status" value="1"/>
</dbReference>
<dbReference type="RefSeq" id="WP_263572062.1">
    <property type="nucleotide sequence ID" value="NZ_JAJIRN010000006.1"/>
</dbReference>
<feature type="domain" description="FAD dependent oxidoreductase" evidence="7">
    <location>
        <begin position="17"/>
        <end position="384"/>
    </location>
</feature>
<organism evidence="9 10">
    <name type="scientific">Roseateles oligotrophus</name>
    <dbReference type="NCBI Taxonomy" id="1769250"/>
    <lineage>
        <taxon>Bacteria</taxon>
        <taxon>Pseudomonadati</taxon>
        <taxon>Pseudomonadota</taxon>
        <taxon>Betaproteobacteria</taxon>
        <taxon>Burkholderiales</taxon>
        <taxon>Sphaerotilaceae</taxon>
        <taxon>Roseateles</taxon>
    </lineage>
</organism>
<comment type="similarity">
    <text evidence="2">Belongs to the FAD-dependent glycerol-3-phosphate dehydrogenase family.</text>
</comment>
<proteinExistence type="inferred from homology"/>
<evidence type="ECO:0000256" key="2">
    <source>
        <dbReference type="ARBA" id="ARBA00007330"/>
    </source>
</evidence>
<dbReference type="Gene3D" id="3.30.9.10">
    <property type="entry name" value="D-Amino Acid Oxidase, subunit A, domain 2"/>
    <property type="match status" value="1"/>
</dbReference>
<evidence type="ECO:0000313" key="10">
    <source>
        <dbReference type="Proteomes" id="UP001209701"/>
    </source>
</evidence>
<evidence type="ECO:0000256" key="3">
    <source>
        <dbReference type="ARBA" id="ARBA00022630"/>
    </source>
</evidence>
<dbReference type="PANTHER" id="PTHR11985:SF35">
    <property type="entry name" value="ANAEROBIC GLYCEROL-3-PHOSPHATE DEHYDROGENASE SUBUNIT A"/>
    <property type="match status" value="1"/>
</dbReference>
<accession>A0ABT2YHE4</accession>
<dbReference type="SUPFAM" id="SSF51905">
    <property type="entry name" value="FAD/NAD(P)-binding domain"/>
    <property type="match status" value="1"/>
</dbReference>
<dbReference type="PRINTS" id="PR01001">
    <property type="entry name" value="FADG3PDH"/>
</dbReference>
<dbReference type="Gene3D" id="1.10.8.870">
    <property type="entry name" value="Alpha-glycerophosphate oxidase, cap domain"/>
    <property type="match status" value="1"/>
</dbReference>
<comment type="cofactor">
    <cofactor evidence="1">
        <name>FAD</name>
        <dbReference type="ChEBI" id="CHEBI:57692"/>
    </cofactor>
</comment>
<comment type="caution">
    <text evidence="9">The sequence shown here is derived from an EMBL/GenBank/DDBJ whole genome shotgun (WGS) entry which is preliminary data.</text>
</comment>
<dbReference type="PANTHER" id="PTHR11985">
    <property type="entry name" value="GLYCEROL-3-PHOSPHATE DEHYDROGENASE"/>
    <property type="match status" value="1"/>
</dbReference>
<dbReference type="EMBL" id="JAJIRN010000006">
    <property type="protein sequence ID" value="MCV2369480.1"/>
    <property type="molecule type" value="Genomic_DNA"/>
</dbReference>
<keyword evidence="3" id="KW-0285">Flavoprotein</keyword>
<keyword evidence="4" id="KW-0319">Glycerol metabolism</keyword>